<gene>
    <name evidence="12" type="ORF">FrCorBMG51_15300</name>
</gene>
<accession>A0ABR5F288</accession>
<keyword evidence="5" id="KW-0460">Magnesium</keyword>
<keyword evidence="3" id="KW-0548">Nucleotidyltransferase</keyword>
<feature type="region of interest" description="Disordered" evidence="10">
    <location>
        <begin position="292"/>
        <end position="365"/>
    </location>
</feature>
<evidence type="ECO:0000256" key="9">
    <source>
        <dbReference type="ARBA" id="ARBA00048173"/>
    </source>
</evidence>
<reference evidence="12 13" key="1">
    <citation type="submission" date="2014-12" db="EMBL/GenBank/DDBJ databases">
        <title>Frankia sp. BMG5.1 draft genome.</title>
        <authorList>
            <person name="Gtari M."/>
            <person name="Ghodhbane-Gtari F."/>
            <person name="Nouioui I."/>
            <person name="Ktari A."/>
            <person name="Hezbri K."/>
            <person name="Mimouni W."/>
            <person name="Sbissi I."/>
            <person name="Ayari A."/>
            <person name="Yamanaka T."/>
            <person name="Normand P."/>
            <person name="Tisa L.S."/>
            <person name="Boudabous A."/>
        </authorList>
    </citation>
    <scope>NUCLEOTIDE SEQUENCE [LARGE SCALE GENOMIC DNA]</scope>
    <source>
        <strain evidence="12 13">BMG5.1</strain>
    </source>
</reference>
<proteinExistence type="inferred from homology"/>
<dbReference type="EMBL" id="JWIO01000025">
    <property type="protein sequence ID" value="KLL10790.1"/>
    <property type="molecule type" value="Genomic_DNA"/>
</dbReference>
<evidence type="ECO:0000256" key="10">
    <source>
        <dbReference type="SAM" id="MobiDB-lite"/>
    </source>
</evidence>
<keyword evidence="6" id="KW-0695">RNA-directed DNA polymerase</keyword>
<evidence type="ECO:0000313" key="12">
    <source>
        <dbReference type="EMBL" id="KLL10790.1"/>
    </source>
</evidence>
<evidence type="ECO:0000313" key="13">
    <source>
        <dbReference type="Proteomes" id="UP000035425"/>
    </source>
</evidence>
<evidence type="ECO:0000256" key="6">
    <source>
        <dbReference type="ARBA" id="ARBA00022918"/>
    </source>
</evidence>
<dbReference type="SUPFAM" id="SSF56672">
    <property type="entry name" value="DNA/RNA polymerases"/>
    <property type="match status" value="1"/>
</dbReference>
<dbReference type="InterPro" id="IPR051083">
    <property type="entry name" value="GrpII_Intron_Splice-Mob/Def"/>
</dbReference>
<keyword evidence="4" id="KW-0479">Metal-binding</keyword>
<dbReference type="PROSITE" id="PS50878">
    <property type="entry name" value="RT_POL"/>
    <property type="match status" value="1"/>
</dbReference>
<feature type="compositionally biased region" description="Gly residues" evidence="10">
    <location>
        <begin position="330"/>
        <end position="340"/>
    </location>
</feature>
<dbReference type="InterPro" id="IPR043502">
    <property type="entry name" value="DNA/RNA_pol_sf"/>
</dbReference>
<feature type="compositionally biased region" description="Basic and acidic residues" evidence="10">
    <location>
        <begin position="310"/>
        <end position="321"/>
    </location>
</feature>
<dbReference type="EC" id="2.7.7.49" evidence="1"/>
<evidence type="ECO:0000256" key="3">
    <source>
        <dbReference type="ARBA" id="ARBA00022695"/>
    </source>
</evidence>
<keyword evidence="2" id="KW-0808">Transferase</keyword>
<comment type="caution">
    <text evidence="12">The sequence shown here is derived from an EMBL/GenBank/DDBJ whole genome shotgun (WGS) entry which is preliminary data.</text>
</comment>
<sequence>MTVVNSGNSPLDRMARESTLWGAWARVAAGSAMAGADGIGVETFGRQLGVRLDRLAEQLRTRTYEPQPLRLMTITRGGKRRRLGLPTVRDRVAQRAFLEVCGKRLDASSAEVSFAYRRGRSWLDALAQAERCRDAGLRTVLRADIAEFFREIDHELLADALARTAIGPEAVALARAWASAPLLTEYGVVDRGRGLPEGAPVSPALANLYLRDFDQVVHGRRGHLVRYADDLAVFCPDEEAALAAATDVDAALTSLRLRANPGKTYVSTFDTGFSFLGWVFFRDGGWAESPNEGWTHPMSVGRNASGHRPATGERPDGHDLGRAPTRFGDGVPGGGRGGGEAASRGWPTPDARRSAAGGRERRPWL</sequence>
<evidence type="ECO:0000256" key="2">
    <source>
        <dbReference type="ARBA" id="ARBA00022679"/>
    </source>
</evidence>
<dbReference type="InterPro" id="IPR000477">
    <property type="entry name" value="RT_dom"/>
</dbReference>
<evidence type="ECO:0000256" key="4">
    <source>
        <dbReference type="ARBA" id="ARBA00022723"/>
    </source>
</evidence>
<organism evidence="12 13">
    <name type="scientific">Protofrankia coriariae</name>
    <dbReference type="NCBI Taxonomy" id="1562887"/>
    <lineage>
        <taxon>Bacteria</taxon>
        <taxon>Bacillati</taxon>
        <taxon>Actinomycetota</taxon>
        <taxon>Actinomycetes</taxon>
        <taxon>Frankiales</taxon>
        <taxon>Frankiaceae</taxon>
        <taxon>Protofrankia</taxon>
    </lineage>
</organism>
<dbReference type="PRINTS" id="PR00866">
    <property type="entry name" value="RNADNAPOLMS"/>
</dbReference>
<evidence type="ECO:0000259" key="11">
    <source>
        <dbReference type="PROSITE" id="PS50878"/>
    </source>
</evidence>
<evidence type="ECO:0000256" key="5">
    <source>
        <dbReference type="ARBA" id="ARBA00022842"/>
    </source>
</evidence>
<comment type="catalytic activity">
    <reaction evidence="9">
        <text>DNA(n) + a 2'-deoxyribonucleoside 5'-triphosphate = DNA(n+1) + diphosphate</text>
        <dbReference type="Rhea" id="RHEA:22508"/>
        <dbReference type="Rhea" id="RHEA-COMP:17339"/>
        <dbReference type="Rhea" id="RHEA-COMP:17340"/>
        <dbReference type="ChEBI" id="CHEBI:33019"/>
        <dbReference type="ChEBI" id="CHEBI:61560"/>
        <dbReference type="ChEBI" id="CHEBI:173112"/>
        <dbReference type="EC" id="2.7.7.49"/>
    </reaction>
</comment>
<comment type="similarity">
    <text evidence="8">Belongs to the bacterial reverse transcriptase family.</text>
</comment>
<dbReference type="Pfam" id="PF00078">
    <property type="entry name" value="RVT_1"/>
    <property type="match status" value="1"/>
</dbReference>
<keyword evidence="7" id="KW-0051">Antiviral defense</keyword>
<feature type="compositionally biased region" description="Basic and acidic residues" evidence="10">
    <location>
        <begin position="350"/>
        <end position="365"/>
    </location>
</feature>
<evidence type="ECO:0000256" key="7">
    <source>
        <dbReference type="ARBA" id="ARBA00023118"/>
    </source>
</evidence>
<dbReference type="PANTHER" id="PTHR34047">
    <property type="entry name" value="NUCLEAR INTRON MATURASE 1, MITOCHONDRIAL-RELATED"/>
    <property type="match status" value="1"/>
</dbReference>
<evidence type="ECO:0000256" key="1">
    <source>
        <dbReference type="ARBA" id="ARBA00012493"/>
    </source>
</evidence>
<evidence type="ECO:0000256" key="8">
    <source>
        <dbReference type="ARBA" id="ARBA00034120"/>
    </source>
</evidence>
<dbReference type="CDD" id="cd01651">
    <property type="entry name" value="RT_G2_intron"/>
    <property type="match status" value="1"/>
</dbReference>
<dbReference type="Proteomes" id="UP000035425">
    <property type="component" value="Unassembled WGS sequence"/>
</dbReference>
<name>A0ABR5F288_9ACTN</name>
<dbReference type="PANTHER" id="PTHR34047:SF8">
    <property type="entry name" value="PROTEIN YKFC"/>
    <property type="match status" value="1"/>
</dbReference>
<feature type="domain" description="Reverse transcriptase" evidence="11">
    <location>
        <begin position="53"/>
        <end position="280"/>
    </location>
</feature>
<dbReference type="RefSeq" id="WP_047223743.1">
    <property type="nucleotide sequence ID" value="NZ_JWIO01000025.1"/>
</dbReference>
<keyword evidence="13" id="KW-1185">Reference proteome</keyword>
<protein>
    <recommendedName>
        <fullName evidence="1">RNA-directed DNA polymerase</fullName>
        <ecNumber evidence="1">2.7.7.49</ecNumber>
    </recommendedName>
</protein>
<dbReference type="InterPro" id="IPR000123">
    <property type="entry name" value="Reverse_transcriptase_msDNA"/>
</dbReference>